<reference evidence="3 4" key="1">
    <citation type="submission" date="2021-10" db="EMBL/GenBank/DDBJ databases">
        <title>Streptomyces gossypii sp. nov., isolated from soil collected from cotton field.</title>
        <authorList>
            <person name="Ge X."/>
            <person name="Chen X."/>
            <person name="Liu W."/>
        </authorList>
    </citation>
    <scope>NUCLEOTIDE SEQUENCE [LARGE SCALE GENOMIC DNA]</scope>
    <source>
        <strain evidence="3 4">N2-109</strain>
    </source>
</reference>
<keyword evidence="3" id="KW-0255">Endonuclease</keyword>
<comment type="caution">
    <text evidence="3">The sequence shown here is derived from an EMBL/GenBank/DDBJ whole genome shotgun (WGS) entry which is preliminary data.</text>
</comment>
<dbReference type="Proteomes" id="UP001156389">
    <property type="component" value="Unassembled WGS sequence"/>
</dbReference>
<feature type="domain" description="ENPP1-3/EXOG-like endonuclease/phosphodiesterase" evidence="1">
    <location>
        <begin position="8"/>
        <end position="227"/>
    </location>
</feature>
<name>A0ABT2JSX3_9ACTN</name>
<evidence type="ECO:0000313" key="4">
    <source>
        <dbReference type="Proteomes" id="UP001156389"/>
    </source>
</evidence>
<dbReference type="InterPro" id="IPR044925">
    <property type="entry name" value="His-Me_finger_sf"/>
</dbReference>
<dbReference type="InterPro" id="IPR040255">
    <property type="entry name" value="Non-specific_endonuclease"/>
</dbReference>
<keyword evidence="4" id="KW-1185">Reference proteome</keyword>
<feature type="domain" description="DNA/RNA non-specific endonuclease/pyrophosphatase/phosphodiesterase" evidence="2">
    <location>
        <begin position="7"/>
        <end position="225"/>
    </location>
</feature>
<dbReference type="GO" id="GO:0004519">
    <property type="term" value="F:endonuclease activity"/>
    <property type="evidence" value="ECO:0007669"/>
    <property type="project" value="UniProtKB-KW"/>
</dbReference>
<dbReference type="CDD" id="cd00091">
    <property type="entry name" value="NUC"/>
    <property type="match status" value="1"/>
</dbReference>
<keyword evidence="3" id="KW-0378">Hydrolase</keyword>
<dbReference type="InterPro" id="IPR044929">
    <property type="entry name" value="DNA/RNA_non-sp_Endonuclease_sf"/>
</dbReference>
<dbReference type="SUPFAM" id="SSF54060">
    <property type="entry name" value="His-Me finger endonucleases"/>
    <property type="match status" value="1"/>
</dbReference>
<accession>A0ABT2JSX3</accession>
<dbReference type="SMART" id="SM00477">
    <property type="entry name" value="NUC"/>
    <property type="match status" value="1"/>
</dbReference>
<dbReference type="RefSeq" id="WP_260218270.1">
    <property type="nucleotide sequence ID" value="NZ_JAJAGO010000006.1"/>
</dbReference>
<gene>
    <name evidence="3" type="ORF">LHJ74_13650</name>
</gene>
<keyword evidence="3" id="KW-0540">Nuclease</keyword>
<dbReference type="PANTHER" id="PTHR13966">
    <property type="entry name" value="ENDONUCLEASE RELATED"/>
    <property type="match status" value="1"/>
</dbReference>
<dbReference type="PANTHER" id="PTHR13966:SF5">
    <property type="entry name" value="ENDONUCLEASE G, MITOCHONDRIAL"/>
    <property type="match status" value="1"/>
</dbReference>
<protein>
    <submittedName>
        <fullName evidence="3">DNA/RNA non-specific endonuclease</fullName>
    </submittedName>
</protein>
<dbReference type="Gene3D" id="3.40.570.10">
    <property type="entry name" value="Extracellular Endonuclease, subunit A"/>
    <property type="match status" value="1"/>
</dbReference>
<dbReference type="InterPro" id="IPR020821">
    <property type="entry name" value="ENPP1-3/EXOG-like_nuc-like"/>
</dbReference>
<dbReference type="InterPro" id="IPR001604">
    <property type="entry name" value="Endo_G_ENPP1-like_dom"/>
</dbReference>
<dbReference type="Pfam" id="PF01223">
    <property type="entry name" value="Endonuclease_NS"/>
    <property type="match status" value="1"/>
</dbReference>
<dbReference type="SMART" id="SM00892">
    <property type="entry name" value="Endonuclease_NS"/>
    <property type="match status" value="1"/>
</dbReference>
<organism evidence="3 4">
    <name type="scientific">Streptomyces gossypii</name>
    <dbReference type="NCBI Taxonomy" id="2883101"/>
    <lineage>
        <taxon>Bacteria</taxon>
        <taxon>Bacillati</taxon>
        <taxon>Actinomycetota</taxon>
        <taxon>Actinomycetes</taxon>
        <taxon>Kitasatosporales</taxon>
        <taxon>Streptomycetaceae</taxon>
        <taxon>Streptomyces</taxon>
    </lineage>
</organism>
<sequence length="257" mass="28252">MVTELLPYTHFTVVLRPDRKLAAATTVAIDGARLRGSDRDSAWRLDPRVPAHSQAGNELYARNSLDRGHLVRRLDPVWGDPVESEQADEDTFHYTNAAPQADIFNQALELWLGLENYLLDHAARFDRRLVVHSGPVLLDSDPLYRGVKIPLRFWKVVAFVDDGSLAATAYVLDQRPDLTDAAQALAAAEAAGDPPPLGAFRTFQVPVDDVARVTGLDLGPLPAVDRMPVPATAAPGPEQWMRLGSHEDIAWRGTPRS</sequence>
<evidence type="ECO:0000259" key="2">
    <source>
        <dbReference type="SMART" id="SM00892"/>
    </source>
</evidence>
<evidence type="ECO:0000259" key="1">
    <source>
        <dbReference type="SMART" id="SM00477"/>
    </source>
</evidence>
<proteinExistence type="predicted"/>
<evidence type="ECO:0000313" key="3">
    <source>
        <dbReference type="EMBL" id="MCT2590941.1"/>
    </source>
</evidence>
<dbReference type="EMBL" id="JAJAGO010000006">
    <property type="protein sequence ID" value="MCT2590941.1"/>
    <property type="molecule type" value="Genomic_DNA"/>
</dbReference>